<dbReference type="Proteomes" id="UP000245469">
    <property type="component" value="Unassembled WGS sequence"/>
</dbReference>
<protein>
    <submittedName>
        <fullName evidence="6">DNA-binding transcriptional MerR regulator</fullName>
    </submittedName>
</protein>
<proteinExistence type="predicted"/>
<evidence type="ECO:0000256" key="4">
    <source>
        <dbReference type="ARBA" id="ARBA00023163"/>
    </source>
</evidence>
<dbReference type="SUPFAM" id="SSF46955">
    <property type="entry name" value="Putative DNA-binding domain"/>
    <property type="match status" value="1"/>
</dbReference>
<dbReference type="PROSITE" id="PS00552">
    <property type="entry name" value="HTH_MERR_1"/>
    <property type="match status" value="1"/>
</dbReference>
<dbReference type="Pfam" id="PF13411">
    <property type="entry name" value="MerR_1"/>
    <property type="match status" value="1"/>
</dbReference>
<reference evidence="6 7" key="1">
    <citation type="submission" date="2018-03" db="EMBL/GenBank/DDBJ databases">
        <title>Genomic Encyclopedia of Archaeal and Bacterial Type Strains, Phase II (KMG-II): from individual species to whole genera.</title>
        <authorList>
            <person name="Goeker M."/>
        </authorList>
    </citation>
    <scope>NUCLEOTIDE SEQUENCE [LARGE SCALE GENOMIC DNA]</scope>
    <source>
        <strain evidence="6 7">DSM 44889</strain>
    </source>
</reference>
<organism evidence="6 7">
    <name type="scientific">Quadrisphaera granulorum</name>
    <dbReference type="NCBI Taxonomy" id="317664"/>
    <lineage>
        <taxon>Bacteria</taxon>
        <taxon>Bacillati</taxon>
        <taxon>Actinomycetota</taxon>
        <taxon>Actinomycetes</taxon>
        <taxon>Kineosporiales</taxon>
        <taxon>Kineosporiaceae</taxon>
        <taxon>Quadrisphaera</taxon>
    </lineage>
</organism>
<evidence type="ECO:0000256" key="3">
    <source>
        <dbReference type="ARBA" id="ARBA00023159"/>
    </source>
</evidence>
<feature type="domain" description="HTH merR-type" evidence="5">
    <location>
        <begin position="21"/>
        <end position="90"/>
    </location>
</feature>
<dbReference type="InterPro" id="IPR047057">
    <property type="entry name" value="MerR_fam"/>
</dbReference>
<dbReference type="Gene3D" id="1.10.1660.10">
    <property type="match status" value="1"/>
</dbReference>
<accession>A0A316A7L3</accession>
<gene>
    <name evidence="6" type="ORF">BXY45_1129</name>
</gene>
<dbReference type="PRINTS" id="PR00040">
    <property type="entry name" value="HTHMERR"/>
</dbReference>
<evidence type="ECO:0000256" key="2">
    <source>
        <dbReference type="ARBA" id="ARBA00023125"/>
    </source>
</evidence>
<keyword evidence="7" id="KW-1185">Reference proteome</keyword>
<keyword evidence="2 6" id="KW-0238">DNA-binding</keyword>
<dbReference type="GO" id="GO:0003677">
    <property type="term" value="F:DNA binding"/>
    <property type="evidence" value="ECO:0007669"/>
    <property type="project" value="UniProtKB-KW"/>
</dbReference>
<keyword evidence="3" id="KW-0010">Activator</keyword>
<comment type="caution">
    <text evidence="6">The sequence shown here is derived from an EMBL/GenBank/DDBJ whole genome shotgun (WGS) entry which is preliminary data.</text>
</comment>
<sequence length="278" mass="30689">MVPVTAPQDDDQQDGGDQTELLTVGRVAEVTGVSVRTLHHYDAVGLVRPSGRTSAGYRLYAADDVERLQTAVVYRRLGFSLDDVGALLDADGEQLVDHLRRQRDAVTARLQEDSDLLAAIEKALEATMTGTQLTPDEQRELFGDSFSEDYAAEAQDRWGQTEAWAQSQQRTSRYTQADWQQVKAEVDELNAAFADLLTAGEPADGEAAMDVAERHRLHVCERFYDMNHAMHRSVSQLYVDDSRFTATYEAVAPGLAQYVRDAAYANAARHGVSEGCTS</sequence>
<dbReference type="SUPFAM" id="SSF89082">
    <property type="entry name" value="Antibiotic binding domain of TipA-like multidrug resistance regulators"/>
    <property type="match status" value="1"/>
</dbReference>
<dbReference type="InterPro" id="IPR012925">
    <property type="entry name" value="TipAS_dom"/>
</dbReference>
<evidence type="ECO:0000313" key="7">
    <source>
        <dbReference type="Proteomes" id="UP000245469"/>
    </source>
</evidence>
<keyword evidence="1" id="KW-0805">Transcription regulation</keyword>
<dbReference type="AlphaFoldDB" id="A0A316A7L3"/>
<dbReference type="GO" id="GO:0003700">
    <property type="term" value="F:DNA-binding transcription factor activity"/>
    <property type="evidence" value="ECO:0007669"/>
    <property type="project" value="InterPro"/>
</dbReference>
<dbReference type="PANTHER" id="PTHR30204">
    <property type="entry name" value="REDOX-CYCLING DRUG-SENSING TRANSCRIPTIONAL ACTIVATOR SOXR"/>
    <property type="match status" value="1"/>
</dbReference>
<evidence type="ECO:0000259" key="5">
    <source>
        <dbReference type="PROSITE" id="PS50937"/>
    </source>
</evidence>
<evidence type="ECO:0000313" key="6">
    <source>
        <dbReference type="EMBL" id="PWJ53439.1"/>
    </source>
</evidence>
<dbReference type="CDD" id="cd01106">
    <property type="entry name" value="HTH_TipAL-Mta"/>
    <property type="match status" value="1"/>
</dbReference>
<dbReference type="Pfam" id="PF07739">
    <property type="entry name" value="TipAS"/>
    <property type="match status" value="1"/>
</dbReference>
<dbReference type="Gene3D" id="1.10.490.50">
    <property type="entry name" value="Antibiotic binding domain of TipA-like multidrug resistance regulators"/>
    <property type="match status" value="1"/>
</dbReference>
<dbReference type="InterPro" id="IPR000551">
    <property type="entry name" value="MerR-type_HTH_dom"/>
</dbReference>
<dbReference type="EMBL" id="QGDQ01000012">
    <property type="protein sequence ID" value="PWJ53439.1"/>
    <property type="molecule type" value="Genomic_DNA"/>
</dbReference>
<dbReference type="PROSITE" id="PS50937">
    <property type="entry name" value="HTH_MERR_2"/>
    <property type="match status" value="1"/>
</dbReference>
<dbReference type="InterPro" id="IPR036244">
    <property type="entry name" value="TipA-like_antibiotic-bd"/>
</dbReference>
<dbReference type="SMART" id="SM00422">
    <property type="entry name" value="HTH_MERR"/>
    <property type="match status" value="1"/>
</dbReference>
<dbReference type="PANTHER" id="PTHR30204:SF90">
    <property type="entry name" value="HTH-TYPE TRANSCRIPTIONAL ACTIVATOR MTA"/>
    <property type="match status" value="1"/>
</dbReference>
<keyword evidence="4" id="KW-0804">Transcription</keyword>
<name>A0A316A7L3_9ACTN</name>
<dbReference type="InterPro" id="IPR009061">
    <property type="entry name" value="DNA-bd_dom_put_sf"/>
</dbReference>
<evidence type="ECO:0000256" key="1">
    <source>
        <dbReference type="ARBA" id="ARBA00023015"/>
    </source>
</evidence>